<dbReference type="SUPFAM" id="SSF52540">
    <property type="entry name" value="P-loop containing nucleoside triphosphate hydrolases"/>
    <property type="match status" value="1"/>
</dbReference>
<organism evidence="6">
    <name type="scientific">marine sediment metagenome</name>
    <dbReference type="NCBI Taxonomy" id="412755"/>
    <lineage>
        <taxon>unclassified sequences</taxon>
        <taxon>metagenomes</taxon>
        <taxon>ecological metagenomes</taxon>
    </lineage>
</organism>
<dbReference type="FunFam" id="3.40.50.300:FF:001119">
    <property type="entry name" value="Iron-sulfur cluster carrier protein"/>
    <property type="match status" value="1"/>
</dbReference>
<reference evidence="6" key="1">
    <citation type="journal article" date="2014" name="Front. Microbiol.">
        <title>High frequency of phylogenetically diverse reductive dehalogenase-homologous genes in deep subseafloor sedimentary metagenomes.</title>
        <authorList>
            <person name="Kawai M."/>
            <person name="Futagami T."/>
            <person name="Toyoda A."/>
            <person name="Takaki Y."/>
            <person name="Nishi S."/>
            <person name="Hori S."/>
            <person name="Arai W."/>
            <person name="Tsubouchi T."/>
            <person name="Morono Y."/>
            <person name="Uchiyama I."/>
            <person name="Ito T."/>
            <person name="Fujiyama A."/>
            <person name="Inagaki F."/>
            <person name="Takami H."/>
        </authorList>
    </citation>
    <scope>NUCLEOTIDE SEQUENCE</scope>
    <source>
        <strain evidence="6">Expedition CK06-06</strain>
    </source>
</reference>
<dbReference type="GO" id="GO:0016226">
    <property type="term" value="P:iron-sulfur cluster assembly"/>
    <property type="evidence" value="ECO:0007669"/>
    <property type="project" value="InterPro"/>
</dbReference>
<dbReference type="Pfam" id="PF10609">
    <property type="entry name" value="ParA"/>
    <property type="match status" value="1"/>
</dbReference>
<evidence type="ECO:0000313" key="6">
    <source>
        <dbReference type="EMBL" id="GAG62478.1"/>
    </source>
</evidence>
<proteinExistence type="inferred from homology"/>
<dbReference type="GO" id="GO:0046872">
    <property type="term" value="F:metal ion binding"/>
    <property type="evidence" value="ECO:0007669"/>
    <property type="project" value="UniProtKB-KW"/>
</dbReference>
<keyword evidence="4" id="KW-0408">Iron</keyword>
<evidence type="ECO:0000256" key="2">
    <source>
        <dbReference type="ARBA" id="ARBA00022741"/>
    </source>
</evidence>
<evidence type="ECO:0000256" key="3">
    <source>
        <dbReference type="ARBA" id="ARBA00022840"/>
    </source>
</evidence>
<keyword evidence="5" id="KW-0411">Iron-sulfur</keyword>
<dbReference type="GO" id="GO:0051539">
    <property type="term" value="F:4 iron, 4 sulfur cluster binding"/>
    <property type="evidence" value="ECO:0007669"/>
    <property type="project" value="TreeGrafter"/>
</dbReference>
<evidence type="ECO:0000256" key="4">
    <source>
        <dbReference type="ARBA" id="ARBA00023004"/>
    </source>
</evidence>
<dbReference type="InterPro" id="IPR027417">
    <property type="entry name" value="P-loop_NTPase"/>
</dbReference>
<protein>
    <recommendedName>
        <fullName evidence="7">Iron-sulfur cluster carrier protein</fullName>
    </recommendedName>
</protein>
<dbReference type="InterPro" id="IPR044304">
    <property type="entry name" value="NUBPL-like"/>
</dbReference>
<accession>X0ZQ12</accession>
<evidence type="ECO:0008006" key="7">
    <source>
        <dbReference type="Google" id="ProtNLM"/>
    </source>
</evidence>
<evidence type="ECO:0000256" key="1">
    <source>
        <dbReference type="ARBA" id="ARBA00022723"/>
    </source>
</evidence>
<keyword evidence="1" id="KW-0479">Metal-binding</keyword>
<dbReference type="PROSITE" id="PS01215">
    <property type="entry name" value="MRP"/>
    <property type="match status" value="1"/>
</dbReference>
<dbReference type="Gene3D" id="3.40.50.300">
    <property type="entry name" value="P-loop containing nucleotide triphosphate hydrolases"/>
    <property type="match status" value="1"/>
</dbReference>
<sequence length="267" mass="29258">MDANKNVNEKVNKIGKLDNIKKRIMVFSGKGGVGKTTVAVNLAFKLALNGNNVGLLDADIHGPDVTKMLNAEKTKPKVIDKKIIPPTIINKLKFISISMFLPDKDSAVIWRGPLKMHLLKQFTEDVQWGNLDYLIVDLPPGTGDEPLSIVQLMQPYGAIIVTTPQDVALLDSRKAVDFAKKVNVPIIGIVENMSGFKCPYCGEEIDLFKIGGGEKASMELNVPFLGRIPIDPEIVNSGDSGNPFVLNSDSEASKAFNEIIKKIERFK</sequence>
<comment type="caution">
    <text evidence="6">The sequence shown here is derived from an EMBL/GenBank/DDBJ whole genome shotgun (WGS) entry which is preliminary data.</text>
</comment>
<keyword evidence="2" id="KW-0547">Nucleotide-binding</keyword>
<keyword evidence="3" id="KW-0067">ATP-binding</keyword>
<dbReference type="GO" id="GO:0005524">
    <property type="term" value="F:ATP binding"/>
    <property type="evidence" value="ECO:0007669"/>
    <property type="project" value="UniProtKB-KW"/>
</dbReference>
<dbReference type="PANTHER" id="PTHR42961:SF2">
    <property type="entry name" value="IRON-SULFUR PROTEIN NUBPL"/>
    <property type="match status" value="1"/>
</dbReference>
<gene>
    <name evidence="6" type="ORF">S01H4_00357</name>
</gene>
<dbReference type="EMBL" id="BART01000045">
    <property type="protein sequence ID" value="GAG62478.1"/>
    <property type="molecule type" value="Genomic_DNA"/>
</dbReference>
<dbReference type="AlphaFoldDB" id="X0ZQ12"/>
<evidence type="ECO:0000256" key="5">
    <source>
        <dbReference type="ARBA" id="ARBA00023014"/>
    </source>
</evidence>
<dbReference type="PANTHER" id="PTHR42961">
    <property type="entry name" value="IRON-SULFUR PROTEIN NUBPL"/>
    <property type="match status" value="1"/>
</dbReference>
<name>X0ZQ12_9ZZZZ</name>
<dbReference type="HAMAP" id="MF_02040">
    <property type="entry name" value="Mrp_NBP35"/>
    <property type="match status" value="1"/>
</dbReference>
<dbReference type="InterPro" id="IPR000808">
    <property type="entry name" value="Mrp-like_CS"/>
</dbReference>
<dbReference type="GO" id="GO:0140663">
    <property type="term" value="F:ATP-dependent FeS chaperone activity"/>
    <property type="evidence" value="ECO:0007669"/>
    <property type="project" value="InterPro"/>
</dbReference>
<dbReference type="InterPro" id="IPR033756">
    <property type="entry name" value="YlxH/NBP35"/>
</dbReference>
<dbReference type="InterPro" id="IPR019591">
    <property type="entry name" value="Mrp/NBP35_ATP-bd"/>
</dbReference>
<dbReference type="CDD" id="cd02037">
    <property type="entry name" value="Mrp_NBP35"/>
    <property type="match status" value="1"/>
</dbReference>